<proteinExistence type="predicted"/>
<name>A0AAN9G6N5_9CAEN</name>
<keyword evidence="2" id="KW-1185">Reference proteome</keyword>
<gene>
    <name evidence="1" type="ORF">V1264_005190</name>
</gene>
<sequence>MLTMYDPGYSLSDDSRENMEKRMSCFSNKIAGVLENQLRGCCSFDFTILPLTLSKQQWTEDNLKHNVEKMQQGADQLTTGMYQNIKAAATSLTGVSYVPYILNKYKEEQTEDFSEQKHLTLMERDWRAALSLMIEALSFQKGDCHITYTSDNEYKVKVAALEAARRWALIQDVVFVADDFLNNGYVQGHTDLCYRSGDDDSERLQLSMQTPMEPHDSCAKYVFLDSDYLSAGAGLPSLSDIARKDESVASSVTSWGSKHRKHFVDFESSTGSKSKSSVDGDFPDLADVRVTQAEV</sequence>
<comment type="caution">
    <text evidence="1">The sequence shown here is derived from an EMBL/GenBank/DDBJ whole genome shotgun (WGS) entry which is preliminary data.</text>
</comment>
<dbReference type="EMBL" id="JBAMIC010000014">
    <property type="protein sequence ID" value="KAK7095825.1"/>
    <property type="molecule type" value="Genomic_DNA"/>
</dbReference>
<dbReference type="Proteomes" id="UP001374579">
    <property type="component" value="Unassembled WGS sequence"/>
</dbReference>
<dbReference type="AlphaFoldDB" id="A0AAN9G6N5"/>
<accession>A0AAN9G6N5</accession>
<reference evidence="1 2" key="1">
    <citation type="submission" date="2024-02" db="EMBL/GenBank/DDBJ databases">
        <title>Chromosome-scale genome assembly of the rough periwinkle Littorina saxatilis.</title>
        <authorList>
            <person name="De Jode A."/>
            <person name="Faria R."/>
            <person name="Formenti G."/>
            <person name="Sims Y."/>
            <person name="Smith T.P."/>
            <person name="Tracey A."/>
            <person name="Wood J.M.D."/>
            <person name="Zagrodzka Z.B."/>
            <person name="Johannesson K."/>
            <person name="Butlin R.K."/>
            <person name="Leder E.H."/>
        </authorList>
    </citation>
    <scope>NUCLEOTIDE SEQUENCE [LARGE SCALE GENOMIC DNA]</scope>
    <source>
        <strain evidence="1">Snail1</strain>
        <tissue evidence="1">Muscle</tissue>
    </source>
</reference>
<evidence type="ECO:0000313" key="2">
    <source>
        <dbReference type="Proteomes" id="UP001374579"/>
    </source>
</evidence>
<evidence type="ECO:0000313" key="1">
    <source>
        <dbReference type="EMBL" id="KAK7095825.1"/>
    </source>
</evidence>
<organism evidence="1 2">
    <name type="scientific">Littorina saxatilis</name>
    <dbReference type="NCBI Taxonomy" id="31220"/>
    <lineage>
        <taxon>Eukaryota</taxon>
        <taxon>Metazoa</taxon>
        <taxon>Spiralia</taxon>
        <taxon>Lophotrochozoa</taxon>
        <taxon>Mollusca</taxon>
        <taxon>Gastropoda</taxon>
        <taxon>Caenogastropoda</taxon>
        <taxon>Littorinimorpha</taxon>
        <taxon>Littorinoidea</taxon>
        <taxon>Littorinidae</taxon>
        <taxon>Littorina</taxon>
    </lineage>
</organism>
<protein>
    <submittedName>
        <fullName evidence="1">Uncharacterized protein</fullName>
    </submittedName>
</protein>